<dbReference type="InterPro" id="IPR052016">
    <property type="entry name" value="Bact_Sigma-Reg"/>
</dbReference>
<dbReference type="Proteomes" id="UP001241926">
    <property type="component" value="Unassembled WGS sequence"/>
</dbReference>
<dbReference type="InterPro" id="IPR036457">
    <property type="entry name" value="PPM-type-like_dom_sf"/>
</dbReference>
<protein>
    <submittedName>
        <fullName evidence="5">SpoIIE family protein phosphatase</fullName>
    </submittedName>
</protein>
<dbReference type="PANTHER" id="PTHR43156">
    <property type="entry name" value="STAGE II SPORULATION PROTEIN E-RELATED"/>
    <property type="match status" value="1"/>
</dbReference>
<dbReference type="Pfam" id="PF08448">
    <property type="entry name" value="PAS_4"/>
    <property type="match status" value="1"/>
</dbReference>
<name>A0ABT7IUX0_9ACTN</name>
<dbReference type="SUPFAM" id="SSF55781">
    <property type="entry name" value="GAF domain-like"/>
    <property type="match status" value="1"/>
</dbReference>
<evidence type="ECO:0000256" key="1">
    <source>
        <dbReference type="ARBA" id="ARBA00022801"/>
    </source>
</evidence>
<keyword evidence="1" id="KW-0378">Hydrolase</keyword>
<keyword evidence="6" id="KW-1185">Reference proteome</keyword>
<feature type="domain" description="PPM-type phosphatase" evidence="4">
    <location>
        <begin position="356"/>
        <end position="587"/>
    </location>
</feature>
<dbReference type="Gene3D" id="3.30.450.40">
    <property type="match status" value="1"/>
</dbReference>
<dbReference type="InterPro" id="IPR013656">
    <property type="entry name" value="PAS_4"/>
</dbReference>
<accession>A0ABT7IUX0</accession>
<proteinExistence type="predicted"/>
<evidence type="ECO:0000313" key="5">
    <source>
        <dbReference type="EMBL" id="MDL2076386.1"/>
    </source>
</evidence>
<dbReference type="RefSeq" id="WP_285431475.1">
    <property type="nucleotide sequence ID" value="NZ_JASJUS010000005.1"/>
</dbReference>
<dbReference type="InterPro" id="IPR003018">
    <property type="entry name" value="GAF"/>
</dbReference>
<evidence type="ECO:0000313" key="6">
    <source>
        <dbReference type="Proteomes" id="UP001241926"/>
    </source>
</evidence>
<dbReference type="Gene3D" id="3.60.40.10">
    <property type="entry name" value="PPM-type phosphatase domain"/>
    <property type="match status" value="1"/>
</dbReference>
<evidence type="ECO:0000259" key="4">
    <source>
        <dbReference type="SMART" id="SM00331"/>
    </source>
</evidence>
<dbReference type="Gene3D" id="3.30.450.20">
    <property type="entry name" value="PAS domain"/>
    <property type="match status" value="1"/>
</dbReference>
<evidence type="ECO:0000259" key="3">
    <source>
        <dbReference type="SMART" id="SM00065"/>
    </source>
</evidence>
<dbReference type="InterPro" id="IPR036890">
    <property type="entry name" value="HATPase_C_sf"/>
</dbReference>
<comment type="caution">
    <text evidence="5">The sequence shown here is derived from an EMBL/GenBank/DDBJ whole genome shotgun (WGS) entry which is preliminary data.</text>
</comment>
<gene>
    <name evidence="5" type="ORF">QNN03_08035</name>
</gene>
<organism evidence="5 6">
    <name type="scientific">Streptomyces fuscus</name>
    <dbReference type="NCBI Taxonomy" id="3048495"/>
    <lineage>
        <taxon>Bacteria</taxon>
        <taxon>Bacillati</taxon>
        <taxon>Actinomycetota</taxon>
        <taxon>Actinomycetes</taxon>
        <taxon>Kitasatosporales</taxon>
        <taxon>Streptomycetaceae</taxon>
        <taxon>Streptomyces</taxon>
    </lineage>
</organism>
<dbReference type="PANTHER" id="PTHR43156:SF2">
    <property type="entry name" value="STAGE II SPORULATION PROTEIN E"/>
    <property type="match status" value="1"/>
</dbReference>
<dbReference type="Pfam" id="PF01590">
    <property type="entry name" value="GAF"/>
    <property type="match status" value="1"/>
</dbReference>
<dbReference type="SMART" id="SM00065">
    <property type="entry name" value="GAF"/>
    <property type="match status" value="1"/>
</dbReference>
<evidence type="ECO:0000256" key="2">
    <source>
        <dbReference type="SAM" id="MobiDB-lite"/>
    </source>
</evidence>
<dbReference type="InterPro" id="IPR029016">
    <property type="entry name" value="GAF-like_dom_sf"/>
</dbReference>
<dbReference type="CDD" id="cd16936">
    <property type="entry name" value="HATPase_RsbW-like"/>
    <property type="match status" value="1"/>
</dbReference>
<feature type="domain" description="GAF" evidence="3">
    <location>
        <begin position="169"/>
        <end position="338"/>
    </location>
</feature>
<sequence>MEPTPTPAEHERPTQAPQPRGLDPEMTAALLDILVGESSIGLYVLDADLRRIPDGMDGVPAPGEAGAGADPSLAAALAAPEVRSLLRRALKEDRSVHQVRCMVHPPHATAREGRVLSVSARPLHDRDRRPLGIAVTLTDTTAAERAQRNLELLGRADTMIGSSLDVFRTAQELAAIAVPGLADGAAVDVLDVVFHGNAPPPGPLLEPATVRRAGFVTVVDLKGHAIYEVGSVRVMQPGKPYAHALADLTPRVVNDLSDDDAAAWLSRDPGRAALFRSVHVHSMVLVPLAARGVVLGLAAFYRAGDSEPFDDMDADVAQKLAARAALSLDNARLYTRERTLARIAQRQLLPGRVPTTWAVETAHAYLPVAAGGSWFDVIPLPGARVALVAGDVWRSGLRAATAMGQLRTAVHAFAAMDLEPVELLVRLHELTATAVVEEATSDLLAQGDGLNHDAVDTDDASPASCLYVVYDPVNRECQAVSAAHPPPVVTPSDGAPYTLDMPVGPALGRGTAEYRLTTFPVPAGSVLALFNQGLVRGRGRAEDGLAALVRALAGAPRRPLKALRDRLMTSVLPEGAEDDALLLLARTRGLGPHHLAYWELPDDPRSAGRARRLVAGRLTEWGEDALIPSAELLVSEVVTNSVRYAEGTIGLRLIRADSTICEVTDSVSAAPHLRLADDTDEGGRGLYLVSRFASRWGTRYSARGKTVWFELPHD</sequence>
<feature type="region of interest" description="Disordered" evidence="2">
    <location>
        <begin position="1"/>
        <end position="22"/>
    </location>
</feature>
<dbReference type="EMBL" id="JASJUS010000005">
    <property type="protein sequence ID" value="MDL2076386.1"/>
    <property type="molecule type" value="Genomic_DNA"/>
</dbReference>
<dbReference type="InterPro" id="IPR001932">
    <property type="entry name" value="PPM-type_phosphatase-like_dom"/>
</dbReference>
<dbReference type="SMART" id="SM00331">
    <property type="entry name" value="PP2C_SIG"/>
    <property type="match status" value="1"/>
</dbReference>
<dbReference type="Gene3D" id="3.30.565.10">
    <property type="entry name" value="Histidine kinase-like ATPase, C-terminal domain"/>
    <property type="match status" value="1"/>
</dbReference>
<dbReference type="Pfam" id="PF13581">
    <property type="entry name" value="HATPase_c_2"/>
    <property type="match status" value="1"/>
</dbReference>
<dbReference type="Pfam" id="PF07228">
    <property type="entry name" value="SpoIIE"/>
    <property type="match status" value="1"/>
</dbReference>
<dbReference type="InterPro" id="IPR003594">
    <property type="entry name" value="HATPase_dom"/>
</dbReference>
<reference evidence="5 6" key="1">
    <citation type="submission" date="2023-05" db="EMBL/GenBank/DDBJ databases">
        <title>Streptomyces fuscus sp. nov., a brown-black pigment producing actinomyces isolated from dry sand of Sea duck farm.</title>
        <authorList>
            <person name="Xie J."/>
            <person name="Shen N."/>
        </authorList>
    </citation>
    <scope>NUCLEOTIDE SEQUENCE [LARGE SCALE GENOMIC DNA]</scope>
    <source>
        <strain evidence="5 6">GXMU-J15</strain>
    </source>
</reference>